<feature type="compositionally biased region" description="Basic and acidic residues" evidence="1">
    <location>
        <begin position="177"/>
        <end position="189"/>
    </location>
</feature>
<feature type="region of interest" description="Disordered" evidence="1">
    <location>
        <begin position="252"/>
        <end position="361"/>
    </location>
</feature>
<evidence type="ECO:0000313" key="2">
    <source>
        <dbReference type="Proteomes" id="UP000694845"/>
    </source>
</evidence>
<dbReference type="RefSeq" id="XP_022082159.1">
    <property type="nucleotide sequence ID" value="XM_022226467.1"/>
</dbReference>
<feature type="compositionally biased region" description="Acidic residues" evidence="1">
    <location>
        <begin position="289"/>
        <end position="301"/>
    </location>
</feature>
<feature type="region of interest" description="Disordered" evidence="1">
    <location>
        <begin position="105"/>
        <end position="239"/>
    </location>
</feature>
<keyword evidence="2" id="KW-1185">Reference proteome</keyword>
<reference evidence="3" key="1">
    <citation type="submission" date="2025-08" db="UniProtKB">
        <authorList>
            <consortium name="RefSeq"/>
        </authorList>
    </citation>
    <scope>IDENTIFICATION</scope>
</reference>
<feature type="compositionally biased region" description="Polar residues" evidence="1">
    <location>
        <begin position="133"/>
        <end position="143"/>
    </location>
</feature>
<name>A0A8B7XMV7_ACAPL</name>
<organism evidence="2 3">
    <name type="scientific">Acanthaster planci</name>
    <name type="common">Crown-of-thorns starfish</name>
    <dbReference type="NCBI Taxonomy" id="133434"/>
    <lineage>
        <taxon>Eukaryota</taxon>
        <taxon>Metazoa</taxon>
        <taxon>Echinodermata</taxon>
        <taxon>Eleutherozoa</taxon>
        <taxon>Asterozoa</taxon>
        <taxon>Asteroidea</taxon>
        <taxon>Valvatacea</taxon>
        <taxon>Valvatida</taxon>
        <taxon>Acanthasteridae</taxon>
        <taxon>Acanthaster</taxon>
    </lineage>
</organism>
<feature type="compositionally biased region" description="Low complexity" evidence="1">
    <location>
        <begin position="279"/>
        <end position="288"/>
    </location>
</feature>
<dbReference type="OMA" id="KMWLAKK"/>
<dbReference type="OrthoDB" id="10418690at2759"/>
<dbReference type="Proteomes" id="UP000694845">
    <property type="component" value="Unplaced"/>
</dbReference>
<protein>
    <submittedName>
        <fullName evidence="3">Uncharacterized protein LOC110974662</fullName>
    </submittedName>
</protein>
<feature type="region of interest" description="Disordered" evidence="1">
    <location>
        <begin position="1"/>
        <end position="41"/>
    </location>
</feature>
<evidence type="ECO:0000313" key="3">
    <source>
        <dbReference type="RefSeq" id="XP_022082159.1"/>
    </source>
</evidence>
<feature type="compositionally biased region" description="Low complexity" evidence="1">
    <location>
        <begin position="148"/>
        <end position="158"/>
    </location>
</feature>
<evidence type="ECO:0000256" key="1">
    <source>
        <dbReference type="SAM" id="MobiDB-lite"/>
    </source>
</evidence>
<dbReference type="GeneID" id="110974662"/>
<proteinExistence type="predicted"/>
<dbReference type="KEGG" id="aplc:110974662"/>
<feature type="compositionally biased region" description="Pro residues" evidence="1">
    <location>
        <begin position="111"/>
        <end position="126"/>
    </location>
</feature>
<dbReference type="AlphaFoldDB" id="A0A8B7XMV7"/>
<sequence>MEGPLRFTTAMGDGRPKAVKDPSAPSAPEEDANRARLPAGGYYDDSEAKLANRYEDRRLAMAIQGISLERCRTVAEIEHGKKTVRKGFHKILSQQQLLDVARADNVVGSRHPPPSDTPRSPRPPAYRRPLSSKNARASSTSRQYLHRSPSSPNFNPNSLDAKSTGRKSDPGPLRRLSPHEPEQKMRTCEGFRASRPLTSGGRRTVGVLRGNDGGRREEGFGRGAGPTSKPHKPGDGRSRARTALGFRQRCRNQHKLVPPGSNQIQPKPVRPNHIQHLPTQTSSAQTSASEDDSNTDDDTDDEVVKREPRQRSTSAFGADQVHLMPSSDEEPDLLAGQGVMPRQRSNSIHNRPHSTATSRSRRELSRLTHIDAITAAEMALRRKMWLAKKESQNHFGDVALQQKVQEFITKLDGDKKKATQQLMTFPNTDQTKEEHFVLPAL</sequence>
<gene>
    <name evidence="3" type="primary">LOC110974662</name>
</gene>
<accession>A0A8B7XMV7</accession>